<dbReference type="GO" id="GO:0009507">
    <property type="term" value="C:chloroplast"/>
    <property type="evidence" value="ECO:0007669"/>
    <property type="project" value="TreeGrafter"/>
</dbReference>
<protein>
    <recommendedName>
        <fullName evidence="1">KARI N-terminal Rossmann domain-containing protein</fullName>
    </recommendedName>
</protein>
<evidence type="ECO:0000259" key="1">
    <source>
        <dbReference type="PROSITE" id="PS51850"/>
    </source>
</evidence>
<dbReference type="GO" id="GO:0005739">
    <property type="term" value="C:mitochondrion"/>
    <property type="evidence" value="ECO:0007669"/>
    <property type="project" value="TreeGrafter"/>
</dbReference>
<dbReference type="PANTHER" id="PTHR21371">
    <property type="entry name" value="KETOL-ACID REDUCTOISOMERASE, MITOCHONDRIAL"/>
    <property type="match status" value="1"/>
</dbReference>
<dbReference type="GO" id="GO:0004455">
    <property type="term" value="F:ketol-acid reductoisomerase activity"/>
    <property type="evidence" value="ECO:0007669"/>
    <property type="project" value="TreeGrafter"/>
</dbReference>
<feature type="domain" description="KARI N-terminal Rossmann" evidence="1">
    <location>
        <begin position="109"/>
        <end position="225"/>
    </location>
</feature>
<dbReference type="Proteomes" id="UP001408789">
    <property type="component" value="Unassembled WGS sequence"/>
</dbReference>
<dbReference type="InterPro" id="IPR013116">
    <property type="entry name" value="KARI_N"/>
</dbReference>
<dbReference type="InterPro" id="IPR036291">
    <property type="entry name" value="NAD(P)-bd_dom_sf"/>
</dbReference>
<dbReference type="Pfam" id="PF07991">
    <property type="entry name" value="KARI_N"/>
    <property type="match status" value="1"/>
</dbReference>
<evidence type="ECO:0000313" key="3">
    <source>
        <dbReference type="Proteomes" id="UP001408789"/>
    </source>
</evidence>
<dbReference type="PROSITE" id="PS51850">
    <property type="entry name" value="KARI_N"/>
    <property type="match status" value="1"/>
</dbReference>
<name>A0AAP0H473_9ASTR</name>
<proteinExistence type="predicted"/>
<dbReference type="PANTHER" id="PTHR21371:SF1">
    <property type="entry name" value="KETOL-ACID REDUCTOISOMERASE, MITOCHONDRIAL"/>
    <property type="match status" value="1"/>
</dbReference>
<dbReference type="GO" id="GO:0009099">
    <property type="term" value="P:L-valine biosynthetic process"/>
    <property type="evidence" value="ECO:0007669"/>
    <property type="project" value="TreeGrafter"/>
</dbReference>
<keyword evidence="3" id="KW-1185">Reference proteome</keyword>
<dbReference type="Gene3D" id="3.40.50.720">
    <property type="entry name" value="NAD(P)-binding Rossmann-like Domain"/>
    <property type="match status" value="1"/>
</dbReference>
<organism evidence="2 3">
    <name type="scientific">Deinandra increscens subsp. villosa</name>
    <dbReference type="NCBI Taxonomy" id="3103831"/>
    <lineage>
        <taxon>Eukaryota</taxon>
        <taxon>Viridiplantae</taxon>
        <taxon>Streptophyta</taxon>
        <taxon>Embryophyta</taxon>
        <taxon>Tracheophyta</taxon>
        <taxon>Spermatophyta</taxon>
        <taxon>Magnoliopsida</taxon>
        <taxon>eudicotyledons</taxon>
        <taxon>Gunneridae</taxon>
        <taxon>Pentapetalae</taxon>
        <taxon>asterids</taxon>
        <taxon>campanulids</taxon>
        <taxon>Asterales</taxon>
        <taxon>Asteraceae</taxon>
        <taxon>Asteroideae</taxon>
        <taxon>Heliantheae alliance</taxon>
        <taxon>Madieae</taxon>
        <taxon>Madiinae</taxon>
        <taxon>Deinandra</taxon>
    </lineage>
</organism>
<comment type="caution">
    <text evidence="2">The sequence shown here is derived from an EMBL/GenBank/DDBJ whole genome shotgun (WGS) entry which is preliminary data.</text>
</comment>
<reference evidence="2 3" key="1">
    <citation type="submission" date="2024-04" db="EMBL/GenBank/DDBJ databases">
        <title>The reference genome of an endangered Asteraceae, Deinandra increscens subsp. villosa, native to the Central Coast of California.</title>
        <authorList>
            <person name="Guilliams M."/>
            <person name="Hasenstab-Lehman K."/>
            <person name="Meyer R."/>
            <person name="Mcevoy S."/>
        </authorList>
    </citation>
    <scope>NUCLEOTIDE SEQUENCE [LARGE SCALE GENOMIC DNA]</scope>
    <source>
        <tissue evidence="2">Leaf</tissue>
    </source>
</reference>
<dbReference type="EMBL" id="JBCNJP010000010">
    <property type="protein sequence ID" value="KAK9071671.1"/>
    <property type="molecule type" value="Genomic_DNA"/>
</dbReference>
<dbReference type="GO" id="GO:0009097">
    <property type="term" value="P:isoleucine biosynthetic process"/>
    <property type="evidence" value="ECO:0007669"/>
    <property type="project" value="TreeGrafter"/>
</dbReference>
<evidence type="ECO:0000313" key="2">
    <source>
        <dbReference type="EMBL" id="KAK9071671.1"/>
    </source>
</evidence>
<accession>A0AAP0H473</accession>
<sequence length="225" mass="24623">MKPNSAWSSLRSPVKFRIPTAENLVPIRLNIDIDGQRSDSDISLFAKRTVKDLKLPPPFVTQIAQSIQITKKCLPSLLKLQYLEDLGLEECCGINDESPVSLKQEWTSLKFIVRGGRDLFHLLPDAFKGIKQIGVIGWGSQGPAQAQNLRDSLEEAKSDIVVKGSSSFNEARAAGFSEETGTLGDIYETISGSDLVLLLISDSAQEELKQTQSGNQCSVMHDSSS</sequence>
<gene>
    <name evidence="2" type="ORF">SSX86_008100</name>
</gene>
<dbReference type="AlphaFoldDB" id="A0AAP0H473"/>
<dbReference type="InterPro" id="IPR013023">
    <property type="entry name" value="KARI"/>
</dbReference>
<dbReference type="SUPFAM" id="SSF51735">
    <property type="entry name" value="NAD(P)-binding Rossmann-fold domains"/>
    <property type="match status" value="1"/>
</dbReference>